<evidence type="ECO:0000259" key="1">
    <source>
        <dbReference type="Pfam" id="PF00535"/>
    </source>
</evidence>
<dbReference type="EMBL" id="AZHW01000685">
    <property type="protein sequence ID" value="ETW97267.1"/>
    <property type="molecule type" value="Genomic_DNA"/>
</dbReference>
<dbReference type="AlphaFoldDB" id="W4LH04"/>
<protein>
    <recommendedName>
        <fullName evidence="1">Glycosyltransferase 2-like domain-containing protein</fullName>
    </recommendedName>
</protein>
<gene>
    <name evidence="2" type="ORF">ETSY1_23335</name>
</gene>
<dbReference type="Gene3D" id="3.90.550.10">
    <property type="entry name" value="Spore Coat Polysaccharide Biosynthesis Protein SpsA, Chain A"/>
    <property type="match status" value="1"/>
</dbReference>
<name>W4LH04_ENTF1</name>
<dbReference type="Pfam" id="PF00535">
    <property type="entry name" value="Glycos_transf_2"/>
    <property type="match status" value="1"/>
</dbReference>
<organism evidence="2 3">
    <name type="scientific">Entotheonella factor</name>
    <dbReference type="NCBI Taxonomy" id="1429438"/>
    <lineage>
        <taxon>Bacteria</taxon>
        <taxon>Pseudomonadati</taxon>
        <taxon>Nitrospinota/Tectimicrobiota group</taxon>
        <taxon>Candidatus Tectimicrobiota</taxon>
        <taxon>Candidatus Entotheonellia</taxon>
        <taxon>Candidatus Entotheonellales</taxon>
        <taxon>Candidatus Entotheonellaceae</taxon>
        <taxon>Candidatus Entotheonella</taxon>
    </lineage>
</organism>
<evidence type="ECO:0000313" key="3">
    <source>
        <dbReference type="Proteomes" id="UP000019141"/>
    </source>
</evidence>
<dbReference type="Proteomes" id="UP000019141">
    <property type="component" value="Unassembled WGS sequence"/>
</dbReference>
<keyword evidence="3" id="KW-1185">Reference proteome</keyword>
<dbReference type="InterPro" id="IPR029044">
    <property type="entry name" value="Nucleotide-diphossugar_trans"/>
</dbReference>
<proteinExistence type="predicted"/>
<feature type="domain" description="Glycosyltransferase 2-like" evidence="1">
    <location>
        <begin position="13"/>
        <end position="137"/>
    </location>
</feature>
<dbReference type="InterPro" id="IPR001173">
    <property type="entry name" value="Glyco_trans_2-like"/>
</dbReference>
<dbReference type="CDD" id="cd00761">
    <property type="entry name" value="Glyco_tranf_GTA_type"/>
    <property type="match status" value="1"/>
</dbReference>
<reference evidence="2 3" key="1">
    <citation type="journal article" date="2014" name="Nature">
        <title>An environmental bacterial taxon with a large and distinct metabolic repertoire.</title>
        <authorList>
            <person name="Wilson M.C."/>
            <person name="Mori T."/>
            <person name="Ruckert C."/>
            <person name="Uria A.R."/>
            <person name="Helf M.J."/>
            <person name="Takada K."/>
            <person name="Gernert C."/>
            <person name="Steffens U.A."/>
            <person name="Heycke N."/>
            <person name="Schmitt S."/>
            <person name="Rinke C."/>
            <person name="Helfrich E.J."/>
            <person name="Brachmann A.O."/>
            <person name="Gurgui C."/>
            <person name="Wakimoto T."/>
            <person name="Kracht M."/>
            <person name="Crusemann M."/>
            <person name="Hentschel U."/>
            <person name="Abe I."/>
            <person name="Matsunaga S."/>
            <person name="Kalinowski J."/>
            <person name="Takeyama H."/>
            <person name="Piel J."/>
        </authorList>
    </citation>
    <scope>NUCLEOTIDE SEQUENCE [LARGE SCALE GENOMIC DNA]</scope>
    <source>
        <strain evidence="3">TSY1</strain>
    </source>
</reference>
<comment type="caution">
    <text evidence="2">The sequence shown here is derived from an EMBL/GenBank/DDBJ whole genome shotgun (WGS) entry which is preliminary data.</text>
</comment>
<evidence type="ECO:0000313" key="2">
    <source>
        <dbReference type="EMBL" id="ETW97267.1"/>
    </source>
</evidence>
<dbReference type="HOGENOM" id="CLU_1077136_0_0_7"/>
<accession>W4LH04</accession>
<sequence length="250" mass="29100">MLRLKIIVNCGPCEAYIGKCLDSIKRQTYPHWEAYVTIDPHGDRTFECAQVEKGGDERITVTQNTDSLYSTANLVRAIDRSQAEPEDVIVTLDGDDWFSSEEVLRIIVRTYTTFDCWLTYGSWVPNFDDGYVGQWPAYPEGITDFRARRYLATQVKTWKKWLWDLIDDRDLRDENGQYFRATGDQAVMFPMLEMSGTHRAKHISDILMIYNRATPYSADKTKYREMKQNEAYIRSKPAYTQLPEKIVRSG</sequence>
<dbReference type="SUPFAM" id="SSF53448">
    <property type="entry name" value="Nucleotide-diphospho-sugar transferases"/>
    <property type="match status" value="1"/>
</dbReference>